<feature type="compositionally biased region" description="Basic residues" evidence="1">
    <location>
        <begin position="90"/>
        <end position="99"/>
    </location>
</feature>
<evidence type="ECO:0000256" key="1">
    <source>
        <dbReference type="SAM" id="MobiDB-lite"/>
    </source>
</evidence>
<dbReference type="AlphaFoldDB" id="A0A9X9PU14"/>
<accession>A0A9X9PU14</accession>
<evidence type="ECO:0000313" key="3">
    <source>
        <dbReference type="Proteomes" id="UP000269945"/>
    </source>
</evidence>
<proteinExistence type="predicted"/>
<feature type="non-terminal residue" evidence="2">
    <location>
        <position position="110"/>
    </location>
</feature>
<reference evidence="2 3" key="1">
    <citation type="submission" date="2018-10" db="EMBL/GenBank/DDBJ databases">
        <authorList>
            <person name="Ekblom R."/>
            <person name="Jareborg N."/>
        </authorList>
    </citation>
    <scope>NUCLEOTIDE SEQUENCE [LARGE SCALE GENOMIC DNA]</scope>
    <source>
        <tissue evidence="2">Muscle</tissue>
    </source>
</reference>
<name>A0A9X9PU14_GULGU</name>
<evidence type="ECO:0000313" key="2">
    <source>
        <dbReference type="EMBL" id="VCW66365.1"/>
    </source>
</evidence>
<sequence length="110" mass="11623">ALPETPSLRPSPSPATLRPQRKVGEPGDRASRTPLEAGGRPWPLEAGSGRLGMGSPAQVRPWPSWPGSWIVSGSPVSPHFQGPPIQSHRASSRTVKRLRGGPQATVGTPR</sequence>
<feature type="compositionally biased region" description="Basic and acidic residues" evidence="1">
    <location>
        <begin position="22"/>
        <end position="31"/>
    </location>
</feature>
<protein>
    <submittedName>
        <fullName evidence="2">Uncharacterized protein</fullName>
    </submittedName>
</protein>
<organism evidence="2 3">
    <name type="scientific">Gulo gulo</name>
    <name type="common">Wolverine</name>
    <name type="synonym">Gluton</name>
    <dbReference type="NCBI Taxonomy" id="48420"/>
    <lineage>
        <taxon>Eukaryota</taxon>
        <taxon>Metazoa</taxon>
        <taxon>Chordata</taxon>
        <taxon>Craniata</taxon>
        <taxon>Vertebrata</taxon>
        <taxon>Euteleostomi</taxon>
        <taxon>Mammalia</taxon>
        <taxon>Eutheria</taxon>
        <taxon>Laurasiatheria</taxon>
        <taxon>Carnivora</taxon>
        <taxon>Caniformia</taxon>
        <taxon>Musteloidea</taxon>
        <taxon>Mustelidae</taxon>
        <taxon>Guloninae</taxon>
        <taxon>Gulo</taxon>
    </lineage>
</organism>
<comment type="caution">
    <text evidence="2">The sequence shown here is derived from an EMBL/GenBank/DDBJ whole genome shotgun (WGS) entry which is preliminary data.</text>
</comment>
<dbReference type="EMBL" id="CYRY02001740">
    <property type="protein sequence ID" value="VCW66365.1"/>
    <property type="molecule type" value="Genomic_DNA"/>
</dbReference>
<keyword evidence="3" id="KW-1185">Reference proteome</keyword>
<gene>
    <name evidence="2" type="ORF">BN2614_LOCUS2</name>
</gene>
<dbReference type="Proteomes" id="UP000269945">
    <property type="component" value="Unassembled WGS sequence"/>
</dbReference>
<feature type="region of interest" description="Disordered" evidence="1">
    <location>
        <begin position="1"/>
        <end position="110"/>
    </location>
</feature>